<evidence type="ECO:0000256" key="1">
    <source>
        <dbReference type="SAM" id="SignalP"/>
    </source>
</evidence>
<keyword evidence="1" id="KW-0732">Signal</keyword>
<gene>
    <name evidence="2" type="ORF">WMY93_001654</name>
</gene>
<protein>
    <submittedName>
        <fullName evidence="2">Uncharacterized protein</fullName>
    </submittedName>
</protein>
<proteinExistence type="predicted"/>
<evidence type="ECO:0000313" key="3">
    <source>
        <dbReference type="Proteomes" id="UP001460270"/>
    </source>
</evidence>
<dbReference type="EMBL" id="JBBPFD010000002">
    <property type="protein sequence ID" value="KAK7938328.1"/>
    <property type="molecule type" value="Genomic_DNA"/>
</dbReference>
<dbReference type="Proteomes" id="UP001460270">
    <property type="component" value="Unassembled WGS sequence"/>
</dbReference>
<name>A0AAW0PR71_9GOBI</name>
<keyword evidence="3" id="KW-1185">Reference proteome</keyword>
<organism evidence="2 3">
    <name type="scientific">Mugilogobius chulae</name>
    <name type="common">yellowstripe goby</name>
    <dbReference type="NCBI Taxonomy" id="88201"/>
    <lineage>
        <taxon>Eukaryota</taxon>
        <taxon>Metazoa</taxon>
        <taxon>Chordata</taxon>
        <taxon>Craniata</taxon>
        <taxon>Vertebrata</taxon>
        <taxon>Euteleostomi</taxon>
        <taxon>Actinopterygii</taxon>
        <taxon>Neopterygii</taxon>
        <taxon>Teleostei</taxon>
        <taxon>Neoteleostei</taxon>
        <taxon>Acanthomorphata</taxon>
        <taxon>Gobiaria</taxon>
        <taxon>Gobiiformes</taxon>
        <taxon>Gobioidei</taxon>
        <taxon>Gobiidae</taxon>
        <taxon>Gobionellinae</taxon>
        <taxon>Mugilogobius</taxon>
    </lineage>
</organism>
<feature type="chain" id="PRO_5043889307" evidence="1">
    <location>
        <begin position="24"/>
        <end position="204"/>
    </location>
</feature>
<dbReference type="AlphaFoldDB" id="A0AAW0PR71"/>
<comment type="caution">
    <text evidence="2">The sequence shown here is derived from an EMBL/GenBank/DDBJ whole genome shotgun (WGS) entry which is preliminary data.</text>
</comment>
<sequence length="204" mass="22926">MDLWCVVVPCFLLFVFLVSDSFAANFPGTRYTYSRDALLQLNHVTLADLSQDPLLNDLDGDLDFLKRSFVKKRRKRGKRGGVKLRVRKRSLSRTPLPSVIFGNVQSLRNKLDELSGYVRFQKDFKECCMMAFTETWLTEQDQDADLRMDGFGAPFRLDRDAEATGKAQGGGQDCERAAGQVLVRTVFLSPAAANQRASNTAKTC</sequence>
<reference evidence="3" key="1">
    <citation type="submission" date="2024-04" db="EMBL/GenBank/DDBJ databases">
        <title>Salinicola lusitanus LLJ914,a marine bacterium isolated from the Okinawa Trough.</title>
        <authorList>
            <person name="Li J."/>
        </authorList>
    </citation>
    <scope>NUCLEOTIDE SEQUENCE [LARGE SCALE GENOMIC DNA]</scope>
</reference>
<evidence type="ECO:0000313" key="2">
    <source>
        <dbReference type="EMBL" id="KAK7938328.1"/>
    </source>
</evidence>
<feature type="signal peptide" evidence="1">
    <location>
        <begin position="1"/>
        <end position="23"/>
    </location>
</feature>
<accession>A0AAW0PR71</accession>